<dbReference type="GO" id="GO:0003743">
    <property type="term" value="F:translation initiation factor activity"/>
    <property type="evidence" value="ECO:0007669"/>
    <property type="project" value="UniProtKB-KW"/>
</dbReference>
<evidence type="ECO:0000313" key="2">
    <source>
        <dbReference type="Proteomes" id="UP000271031"/>
    </source>
</evidence>
<dbReference type="OrthoDB" id="1822642at2"/>
<accession>A0A3M8DMX4</accession>
<organism evidence="1 2">
    <name type="scientific">Brevibacillus fluminis</name>
    <dbReference type="NCBI Taxonomy" id="511487"/>
    <lineage>
        <taxon>Bacteria</taxon>
        <taxon>Bacillati</taxon>
        <taxon>Bacillota</taxon>
        <taxon>Bacilli</taxon>
        <taxon>Bacillales</taxon>
        <taxon>Paenibacillaceae</taxon>
        <taxon>Brevibacillus</taxon>
    </lineage>
</organism>
<evidence type="ECO:0000313" key="1">
    <source>
        <dbReference type="EMBL" id="RNB89426.1"/>
    </source>
</evidence>
<gene>
    <name evidence="1" type="ORF">EDM56_09495</name>
</gene>
<sequence length="73" mass="8028">MGNVEEKTGKTEEAQQCPKCGSRELGKGRQSGYAAVVPQDGFFRIGASIIHVICTECGYIVESYVDKPQKFKE</sequence>
<dbReference type="RefSeq" id="WP_122917681.1">
    <property type="nucleotide sequence ID" value="NZ_RHHQ01000008.1"/>
</dbReference>
<dbReference type="EMBL" id="RHHQ01000008">
    <property type="protein sequence ID" value="RNB89426.1"/>
    <property type="molecule type" value="Genomic_DNA"/>
</dbReference>
<protein>
    <submittedName>
        <fullName evidence="1">Transcription initiation factor TFIIIB</fullName>
    </submittedName>
</protein>
<keyword evidence="1" id="KW-0396">Initiation factor</keyword>
<keyword evidence="1" id="KW-0648">Protein biosynthesis</keyword>
<reference evidence="1 2" key="1">
    <citation type="submission" date="2018-10" db="EMBL/GenBank/DDBJ databases">
        <title>Phylogenomics of Brevibacillus.</title>
        <authorList>
            <person name="Dunlap C."/>
        </authorList>
    </citation>
    <scope>NUCLEOTIDE SEQUENCE [LARGE SCALE GENOMIC DNA]</scope>
    <source>
        <strain evidence="1 2">JCM 15716</strain>
    </source>
</reference>
<name>A0A3M8DMX4_9BACL</name>
<dbReference type="Proteomes" id="UP000271031">
    <property type="component" value="Unassembled WGS sequence"/>
</dbReference>
<dbReference type="AlphaFoldDB" id="A0A3M8DMX4"/>
<keyword evidence="2" id="KW-1185">Reference proteome</keyword>
<proteinExistence type="predicted"/>
<comment type="caution">
    <text evidence="1">The sequence shown here is derived from an EMBL/GenBank/DDBJ whole genome shotgun (WGS) entry which is preliminary data.</text>
</comment>